<accession>D5P7Z3</accession>
<dbReference type="InterPro" id="IPR009078">
    <property type="entry name" value="Ferritin-like_SF"/>
</dbReference>
<keyword evidence="14" id="KW-1185">Reference proteome</keyword>
<dbReference type="InterPro" id="IPR005067">
    <property type="entry name" value="Fatty_acid_desaturase-2"/>
</dbReference>
<feature type="binding site" evidence="11">
    <location>
        <position position="139"/>
    </location>
    <ligand>
        <name>Fe cation</name>
        <dbReference type="ChEBI" id="CHEBI:24875"/>
        <label>1</label>
    </ligand>
</feature>
<dbReference type="GO" id="GO:0045300">
    <property type="term" value="F:stearoyl-[ACP] desaturase activity"/>
    <property type="evidence" value="ECO:0007669"/>
    <property type="project" value="UniProtKB-EC"/>
</dbReference>
<evidence type="ECO:0000256" key="10">
    <source>
        <dbReference type="ARBA" id="ARBA00023160"/>
    </source>
</evidence>
<feature type="binding site" evidence="11">
    <location>
        <position position="136"/>
    </location>
    <ligand>
        <name>Fe cation</name>
        <dbReference type="ChEBI" id="CHEBI:24875"/>
        <label>2</label>
    </ligand>
</feature>
<evidence type="ECO:0000256" key="8">
    <source>
        <dbReference type="ARBA" id="ARBA00023004"/>
    </source>
</evidence>
<evidence type="ECO:0000256" key="1">
    <source>
        <dbReference type="ARBA" id="ARBA00001954"/>
    </source>
</evidence>
<dbReference type="EMBL" id="ADNV01000206">
    <property type="protein sequence ID" value="EFG77749.1"/>
    <property type="molecule type" value="Genomic_DNA"/>
</dbReference>
<comment type="caution">
    <text evidence="13">The sequence shown here is derived from an EMBL/GenBank/DDBJ whole genome shotgun (WGS) entry which is preliminary data.</text>
</comment>
<evidence type="ECO:0000256" key="4">
    <source>
        <dbReference type="ARBA" id="ARBA00022516"/>
    </source>
</evidence>
<comment type="cofactor">
    <cofactor evidence="1">
        <name>Fe(2+)</name>
        <dbReference type="ChEBI" id="CHEBI:29033"/>
    </cofactor>
</comment>
<dbReference type="GO" id="GO:0005829">
    <property type="term" value="C:cytosol"/>
    <property type="evidence" value="ECO:0007669"/>
    <property type="project" value="TreeGrafter"/>
</dbReference>
<dbReference type="Pfam" id="PF03405">
    <property type="entry name" value="FA_desaturase_2"/>
    <property type="match status" value="1"/>
</dbReference>
<dbReference type="GO" id="GO:0046872">
    <property type="term" value="F:metal ion binding"/>
    <property type="evidence" value="ECO:0007669"/>
    <property type="project" value="UniProtKB-KW"/>
</dbReference>
<keyword evidence="7 13" id="KW-0560">Oxidoreductase</keyword>
<dbReference type="SUPFAM" id="SSF47240">
    <property type="entry name" value="Ferritin-like"/>
    <property type="match status" value="1"/>
</dbReference>
<feature type="binding site" evidence="11">
    <location>
        <position position="228"/>
    </location>
    <ligand>
        <name>Fe cation</name>
        <dbReference type="ChEBI" id="CHEBI:24875"/>
        <label>1</label>
    </ligand>
</feature>
<evidence type="ECO:0000256" key="9">
    <source>
        <dbReference type="ARBA" id="ARBA00023098"/>
    </source>
</evidence>
<dbReference type="HOGENOM" id="CLU_034505_3_0_11"/>
<dbReference type="PANTHER" id="PTHR31155:SF9">
    <property type="entry name" value="STEAROYL-[ACYL-CARRIER-PROTEIN] 9-DESATURASE 7, CHLOROPLASTIC"/>
    <property type="match status" value="1"/>
</dbReference>
<keyword evidence="4" id="KW-0444">Lipid biosynthesis</keyword>
<evidence type="ECO:0000256" key="11">
    <source>
        <dbReference type="PIRSR" id="PIRSR000346-1"/>
    </source>
</evidence>
<keyword evidence="10" id="KW-0275">Fatty acid biosynthesis</keyword>
<sequence>MRRAATQLDATEVHRYIDCYPSTQITGGLMSAELTNLQLLHELEPVVEKCLNRHESMHKNWNPHDYIPWSDGKNFYALGGQDWHPEESKLSDLAQVAMVQNLMTEDNLPSYHREIAMNFGLDGPWGQWVNRWTAEENRHGIALRDYLVVTRAVDPVELEKLRIEVVNRGFSPGQNQQVRADLFAESLFDSVIYVTFQELATRISHRNTGRACNETVADQLLAKISADENLHMIFYRDVSEAGFEIAPNQAMKELHKVLRNFQMPGYQVPEFRRKAVFIAVGGVYDPRIHLDDVVMPVLKKWRIFEREDFTGEAAEMRDDLALLIKELEQACDKFEVSKQRQLDREARTGKKTTAFELHQTAGKLAMSRR</sequence>
<feature type="binding site" evidence="11">
    <location>
        <position position="228"/>
    </location>
    <ligand>
        <name>Fe cation</name>
        <dbReference type="ChEBI" id="CHEBI:24875"/>
        <label>2</label>
    </ligand>
</feature>
<reference evidence="13 14" key="1">
    <citation type="submission" date="2010-04" db="EMBL/GenBank/DDBJ databases">
        <authorList>
            <person name="Muzny D."/>
            <person name="Qin X."/>
            <person name="Deng J."/>
            <person name="Jiang H."/>
            <person name="Liu Y."/>
            <person name="Qu J."/>
            <person name="Song X.-Z."/>
            <person name="Zhang L."/>
            <person name="Thornton R."/>
            <person name="Coyle M."/>
            <person name="Francisco L."/>
            <person name="Jackson L."/>
            <person name="Javaid M."/>
            <person name="Korchina V."/>
            <person name="Kovar C."/>
            <person name="Mata R."/>
            <person name="Mathew T."/>
            <person name="Ngo R."/>
            <person name="Nguyen L."/>
            <person name="Nguyen N."/>
            <person name="Okwuonu G."/>
            <person name="Ongeri F."/>
            <person name="Pham C."/>
            <person name="Simmons D."/>
            <person name="Wilczek-Boney K."/>
            <person name="Hale W."/>
            <person name="Jakkamsetti A."/>
            <person name="Pham P."/>
            <person name="Ruth R."/>
            <person name="San Lucas F."/>
            <person name="Warren J."/>
            <person name="Zhang J."/>
            <person name="Zhao Z."/>
            <person name="Zhou C."/>
            <person name="Zhu D."/>
            <person name="Lee S."/>
            <person name="Bess C."/>
            <person name="Blankenburg K."/>
            <person name="Forbes L."/>
            <person name="Fu Q."/>
            <person name="Gubbala S."/>
            <person name="Hirani K."/>
            <person name="Jayaseelan J.C."/>
            <person name="Lara F."/>
            <person name="Munidasa M."/>
            <person name="Palculict T."/>
            <person name="Patil S."/>
            <person name="Pu L.-L."/>
            <person name="Saada N."/>
            <person name="Tang L."/>
            <person name="Weissenberger G."/>
            <person name="Zhu Y."/>
            <person name="Hemphill L."/>
            <person name="Shang Y."/>
            <person name="Youmans B."/>
            <person name="Ayvaz T."/>
            <person name="Ross M."/>
            <person name="Santibanez J."/>
            <person name="Aqrawi P."/>
            <person name="Gross S."/>
            <person name="Joshi V."/>
            <person name="Fowler G."/>
            <person name="Nazareth L."/>
            <person name="Reid J."/>
            <person name="Worley K."/>
            <person name="Petrosino J."/>
            <person name="Highlander S."/>
            <person name="Gibbs R."/>
        </authorList>
    </citation>
    <scope>NUCLEOTIDE SEQUENCE [LARGE SCALE GENOMIC DNA]</scope>
    <source>
        <strain evidence="13 14">ATCC BAA-614</strain>
    </source>
</reference>
<dbReference type="AlphaFoldDB" id="D5P7Z3"/>
<feature type="binding site" evidence="11">
    <location>
        <position position="136"/>
    </location>
    <ligand>
        <name>Fe cation</name>
        <dbReference type="ChEBI" id="CHEBI:24875"/>
        <label>1</label>
    </ligand>
</feature>
<keyword evidence="5 11" id="KW-0479">Metal-binding</keyword>
<feature type="binding site" evidence="11">
    <location>
        <position position="231"/>
    </location>
    <ligand>
        <name>Fe cation</name>
        <dbReference type="ChEBI" id="CHEBI:24875"/>
        <label>2</label>
    </ligand>
</feature>
<dbReference type="EC" id="1.14.19.2" evidence="13"/>
<dbReference type="CDD" id="cd01050">
    <property type="entry name" value="Acyl_ACP_Desat"/>
    <property type="match status" value="1"/>
</dbReference>
<keyword evidence="9" id="KW-0443">Lipid metabolism</keyword>
<gene>
    <name evidence="13" type="primary">desA</name>
    <name evidence="13" type="ORF">HMPREF0591_2287</name>
</gene>
<evidence type="ECO:0000256" key="6">
    <source>
        <dbReference type="ARBA" id="ARBA00022832"/>
    </source>
</evidence>
<keyword evidence="6" id="KW-0276">Fatty acid metabolism</keyword>
<dbReference type="Proteomes" id="UP000003653">
    <property type="component" value="Unassembled WGS sequence"/>
</dbReference>
<dbReference type="PIRSF" id="PIRSF000346">
    <property type="entry name" value="Dlt9_acylACP_des"/>
    <property type="match status" value="1"/>
</dbReference>
<organism evidence="13 14">
    <name type="scientific">Mycobacterium parascrofulaceum ATCC BAA-614</name>
    <dbReference type="NCBI Taxonomy" id="525368"/>
    <lineage>
        <taxon>Bacteria</taxon>
        <taxon>Bacillati</taxon>
        <taxon>Actinomycetota</taxon>
        <taxon>Actinomycetes</taxon>
        <taxon>Mycobacteriales</taxon>
        <taxon>Mycobacteriaceae</taxon>
        <taxon>Mycobacterium</taxon>
        <taxon>Mycobacterium simiae complex</taxon>
    </lineage>
</organism>
<proteinExistence type="inferred from homology"/>
<dbReference type="InterPro" id="IPR012348">
    <property type="entry name" value="RNR-like"/>
</dbReference>
<evidence type="ECO:0000313" key="13">
    <source>
        <dbReference type="EMBL" id="EFG77749.1"/>
    </source>
</evidence>
<comment type="cofactor">
    <cofactor evidence="11">
        <name>Fe cation</name>
        <dbReference type="ChEBI" id="CHEBI:24875"/>
    </cofactor>
    <text evidence="11">Binds 2 iron ions per subunit.</text>
</comment>
<comment type="similarity">
    <text evidence="2">Belongs to the fatty acid desaturase type 2 family.</text>
</comment>
<protein>
    <submittedName>
        <fullName evidence="13">Stearoyl-CoA 9-desaturase</fullName>
        <ecNumber evidence="13">1.14.19.2</ecNumber>
    </submittedName>
</protein>
<keyword evidence="8 11" id="KW-0408">Iron</keyword>
<keyword evidence="12" id="KW-0175">Coiled coil</keyword>
<evidence type="ECO:0000256" key="7">
    <source>
        <dbReference type="ARBA" id="ARBA00023002"/>
    </source>
</evidence>
<dbReference type="eggNOG" id="COG0208">
    <property type="taxonomic scope" value="Bacteria"/>
</dbReference>
<dbReference type="PANTHER" id="PTHR31155">
    <property type="entry name" value="ACYL- ACYL-CARRIER-PROTEIN DESATURASE-RELATED"/>
    <property type="match status" value="1"/>
</dbReference>
<evidence type="ECO:0000256" key="12">
    <source>
        <dbReference type="SAM" id="Coils"/>
    </source>
</evidence>
<dbReference type="Gene3D" id="1.10.620.20">
    <property type="entry name" value="Ribonucleotide Reductase, subunit A"/>
    <property type="match status" value="1"/>
</dbReference>
<name>D5P7Z3_9MYCO</name>
<evidence type="ECO:0000313" key="14">
    <source>
        <dbReference type="Proteomes" id="UP000003653"/>
    </source>
</evidence>
<evidence type="ECO:0000256" key="2">
    <source>
        <dbReference type="ARBA" id="ARBA00008749"/>
    </source>
</evidence>
<feature type="coiled-coil region" evidence="12">
    <location>
        <begin position="313"/>
        <end position="344"/>
    </location>
</feature>
<feature type="binding site" evidence="11">
    <location>
        <position position="105"/>
    </location>
    <ligand>
        <name>Fe cation</name>
        <dbReference type="ChEBI" id="CHEBI:24875"/>
        <label>1</label>
    </ligand>
</feature>
<dbReference type="GO" id="GO:0006633">
    <property type="term" value="P:fatty acid biosynthetic process"/>
    <property type="evidence" value="ECO:0007669"/>
    <property type="project" value="UniProtKB-KW"/>
</dbReference>
<comment type="subunit">
    <text evidence="3">Homodimer.</text>
</comment>
<evidence type="ECO:0000256" key="5">
    <source>
        <dbReference type="ARBA" id="ARBA00022723"/>
    </source>
</evidence>
<feature type="binding site" evidence="11">
    <location>
        <position position="198"/>
    </location>
    <ligand>
        <name>Fe cation</name>
        <dbReference type="ChEBI" id="CHEBI:24875"/>
        <label>2</label>
    </ligand>
</feature>
<evidence type="ECO:0000256" key="3">
    <source>
        <dbReference type="ARBA" id="ARBA00011738"/>
    </source>
</evidence>